<protein>
    <submittedName>
        <fullName evidence="1">Uncharacterized protein</fullName>
    </submittedName>
</protein>
<reference evidence="1" key="1">
    <citation type="submission" date="2013-11" db="EMBL/GenBank/DDBJ databases">
        <title>Genome sequence of the fusiform rust pathogen reveals effectors for host alternation and coevolution with pine.</title>
        <authorList>
            <consortium name="DOE Joint Genome Institute"/>
            <person name="Smith K."/>
            <person name="Pendleton A."/>
            <person name="Kubisiak T."/>
            <person name="Anderson C."/>
            <person name="Salamov A."/>
            <person name="Aerts A."/>
            <person name="Riley R."/>
            <person name="Clum A."/>
            <person name="Lindquist E."/>
            <person name="Ence D."/>
            <person name="Campbell M."/>
            <person name="Kronenberg Z."/>
            <person name="Feau N."/>
            <person name="Dhillon B."/>
            <person name="Hamelin R."/>
            <person name="Burleigh J."/>
            <person name="Smith J."/>
            <person name="Yandell M."/>
            <person name="Nelson C."/>
            <person name="Grigoriev I."/>
            <person name="Davis J."/>
        </authorList>
    </citation>
    <scope>NUCLEOTIDE SEQUENCE</scope>
    <source>
        <strain evidence="1">G11</strain>
    </source>
</reference>
<comment type="caution">
    <text evidence="1">The sequence shown here is derived from an EMBL/GenBank/DDBJ whole genome shotgun (WGS) entry which is preliminary data.</text>
</comment>
<proteinExistence type="predicted"/>
<dbReference type="EMBL" id="MU167435">
    <property type="protein sequence ID" value="KAG0140554.1"/>
    <property type="molecule type" value="Genomic_DNA"/>
</dbReference>
<dbReference type="Proteomes" id="UP000886653">
    <property type="component" value="Unassembled WGS sequence"/>
</dbReference>
<gene>
    <name evidence="1" type="ORF">CROQUDRAFT_674590</name>
</gene>
<sequence>MSGCVVVECIKVRSTYHEVFVHVIYGEVNKRNGLSLSIISMDPTRKPLQVGRAYFAMGDFVSDFNKNIPFTHYSWLIPLPDQDLKVSELSCKTVLTGMGVIRNIAKADIEGSNLKNLTLIVDHSAFDPHT</sequence>
<dbReference type="AlphaFoldDB" id="A0A9P6NAA5"/>
<organism evidence="1 2">
    <name type="scientific">Cronartium quercuum f. sp. fusiforme G11</name>
    <dbReference type="NCBI Taxonomy" id="708437"/>
    <lineage>
        <taxon>Eukaryota</taxon>
        <taxon>Fungi</taxon>
        <taxon>Dikarya</taxon>
        <taxon>Basidiomycota</taxon>
        <taxon>Pucciniomycotina</taxon>
        <taxon>Pucciniomycetes</taxon>
        <taxon>Pucciniales</taxon>
        <taxon>Coleosporiaceae</taxon>
        <taxon>Cronartium</taxon>
    </lineage>
</organism>
<keyword evidence="2" id="KW-1185">Reference proteome</keyword>
<evidence type="ECO:0000313" key="1">
    <source>
        <dbReference type="EMBL" id="KAG0140554.1"/>
    </source>
</evidence>
<accession>A0A9P6NAA5</accession>
<name>A0A9P6NAA5_9BASI</name>
<evidence type="ECO:0000313" key="2">
    <source>
        <dbReference type="Proteomes" id="UP000886653"/>
    </source>
</evidence>